<keyword evidence="5" id="KW-0597">Phosphoprotein</keyword>
<dbReference type="Pfam" id="PF02518">
    <property type="entry name" value="HATPase_c"/>
    <property type="match status" value="1"/>
</dbReference>
<evidence type="ECO:0000256" key="3">
    <source>
        <dbReference type="ARBA" id="ARBA00012438"/>
    </source>
</evidence>
<dbReference type="Pfam" id="PF00512">
    <property type="entry name" value="HisKA"/>
    <property type="match status" value="1"/>
</dbReference>
<evidence type="ECO:0000256" key="4">
    <source>
        <dbReference type="ARBA" id="ARBA00022475"/>
    </source>
</evidence>
<organism evidence="17 18">
    <name type="scientific">Caloranaerobacter azorensis H53214</name>
    <dbReference type="NCBI Taxonomy" id="1156417"/>
    <lineage>
        <taxon>Bacteria</taxon>
        <taxon>Bacillati</taxon>
        <taxon>Bacillota</taxon>
        <taxon>Tissierellia</taxon>
        <taxon>Tissierellales</taxon>
        <taxon>Thermohalobacteraceae</taxon>
        <taxon>Caloranaerobacter</taxon>
    </lineage>
</organism>
<gene>
    <name evidence="17" type="ORF">Y919_04575</name>
</gene>
<reference evidence="17 18" key="1">
    <citation type="submission" date="2013-12" db="EMBL/GenBank/DDBJ databases">
        <title>Draft genome sequence of Caloranaerobacter sp. H53214.</title>
        <authorList>
            <person name="Jiang L.J."/>
            <person name="Shao Z.Z."/>
            <person name="Long M.N."/>
        </authorList>
    </citation>
    <scope>NUCLEOTIDE SEQUENCE [LARGE SCALE GENOMIC DNA]</scope>
    <source>
        <strain evidence="17 18">H53214</strain>
    </source>
</reference>
<evidence type="ECO:0000256" key="5">
    <source>
        <dbReference type="ARBA" id="ARBA00022553"/>
    </source>
</evidence>
<dbReference type="CDD" id="cd06225">
    <property type="entry name" value="HAMP"/>
    <property type="match status" value="1"/>
</dbReference>
<evidence type="ECO:0000256" key="14">
    <source>
        <dbReference type="SAM" id="Phobius"/>
    </source>
</evidence>
<dbReference type="InterPro" id="IPR003660">
    <property type="entry name" value="HAMP_dom"/>
</dbReference>
<sequence length="459" mass="53478">MDIEWMVNMKKIGNKIILSYFLILLIVFLVTSITFNYLSKKYLVMETRIQLREEGQKIAEILRNVNLQKSDFKNINLSRRQLRLAGKFIDSEVLVINKEGKIVYRDLKDLNQNVLYKLLKFKQSTLNGYIVERVVIKDKNQRINGYVFLFARIKNIHALNRLMRQTQSLSFIIASIIALFIGIIFQKNISKPIKMLKEKMINFSIDNFHEYPDINTGDEIEELDKSFKEMAERIKRYNKQQKIFLQNTSHELKTPLMSIQGYAEAIKDGVVEGKELEESLNIIIEESQRLKKTVDEIIYLVKIENVEENFNFEEVDLSEIIFKSIKTIKSLADEKNINIDVQIEKECIVKIDSEKMMRALVNILGNCIRYAENKISINARYKYEKIEIIIKDDGEGFKDGEENKIFERFYKGRNGSTGIGLAITKAIIERHNGNVYAYNGTPKGAVFKIELPKVDCSKY</sequence>
<dbReference type="InterPro" id="IPR036097">
    <property type="entry name" value="HisK_dim/P_sf"/>
</dbReference>
<accession>A0A096BIY7</accession>
<feature type="transmembrane region" description="Helical" evidence="14">
    <location>
        <begin position="168"/>
        <end position="185"/>
    </location>
</feature>
<evidence type="ECO:0000313" key="17">
    <source>
        <dbReference type="EMBL" id="KGG80718.1"/>
    </source>
</evidence>
<dbReference type="GO" id="GO:0005886">
    <property type="term" value="C:plasma membrane"/>
    <property type="evidence" value="ECO:0007669"/>
    <property type="project" value="UniProtKB-SubCell"/>
</dbReference>
<evidence type="ECO:0000256" key="12">
    <source>
        <dbReference type="ARBA" id="ARBA00023012"/>
    </source>
</evidence>
<protein>
    <recommendedName>
        <fullName evidence="3">histidine kinase</fullName>
        <ecNumber evidence="3">2.7.13.3</ecNumber>
    </recommendedName>
</protein>
<evidence type="ECO:0000256" key="10">
    <source>
        <dbReference type="ARBA" id="ARBA00022840"/>
    </source>
</evidence>
<keyword evidence="11 14" id="KW-1133">Transmembrane helix</keyword>
<comment type="caution">
    <text evidence="17">The sequence shown here is derived from an EMBL/GenBank/DDBJ whole genome shotgun (WGS) entry which is preliminary data.</text>
</comment>
<dbReference type="EC" id="2.7.13.3" evidence="3"/>
<dbReference type="InterPro" id="IPR003594">
    <property type="entry name" value="HATPase_dom"/>
</dbReference>
<evidence type="ECO:0000313" key="18">
    <source>
        <dbReference type="Proteomes" id="UP000029622"/>
    </source>
</evidence>
<keyword evidence="12" id="KW-0902">Two-component regulatory system</keyword>
<dbReference type="SUPFAM" id="SSF47384">
    <property type="entry name" value="Homodimeric domain of signal transducing histidine kinase"/>
    <property type="match status" value="1"/>
</dbReference>
<keyword evidence="7 14" id="KW-0812">Transmembrane</keyword>
<feature type="domain" description="Histidine kinase" evidence="15">
    <location>
        <begin position="247"/>
        <end position="455"/>
    </location>
</feature>
<dbReference type="PRINTS" id="PR00344">
    <property type="entry name" value="BCTRLSENSOR"/>
</dbReference>
<keyword evidence="8" id="KW-0547">Nucleotide-binding</keyword>
<dbReference type="FunFam" id="1.10.287.130:FF:000001">
    <property type="entry name" value="Two-component sensor histidine kinase"/>
    <property type="match status" value="1"/>
</dbReference>
<dbReference type="Proteomes" id="UP000029622">
    <property type="component" value="Unassembled WGS sequence"/>
</dbReference>
<evidence type="ECO:0000256" key="8">
    <source>
        <dbReference type="ARBA" id="ARBA00022741"/>
    </source>
</evidence>
<proteinExistence type="predicted"/>
<keyword evidence="4" id="KW-1003">Cell membrane</keyword>
<dbReference type="InterPro" id="IPR036890">
    <property type="entry name" value="HATPase_C_sf"/>
</dbReference>
<dbReference type="PROSITE" id="PS50885">
    <property type="entry name" value="HAMP"/>
    <property type="match status" value="1"/>
</dbReference>
<dbReference type="AlphaFoldDB" id="A0A096BIY7"/>
<evidence type="ECO:0000256" key="6">
    <source>
        <dbReference type="ARBA" id="ARBA00022679"/>
    </source>
</evidence>
<dbReference type="CDD" id="cd00082">
    <property type="entry name" value="HisKA"/>
    <property type="match status" value="1"/>
</dbReference>
<keyword evidence="6" id="KW-0808">Transferase</keyword>
<dbReference type="InterPro" id="IPR050398">
    <property type="entry name" value="HssS/ArlS-like"/>
</dbReference>
<evidence type="ECO:0000256" key="9">
    <source>
        <dbReference type="ARBA" id="ARBA00022777"/>
    </source>
</evidence>
<dbReference type="InterPro" id="IPR005467">
    <property type="entry name" value="His_kinase_dom"/>
</dbReference>
<comment type="subcellular location">
    <subcellularLocation>
        <location evidence="2">Cell membrane</location>
        <topology evidence="2">Multi-pass membrane protein</topology>
    </subcellularLocation>
</comment>
<dbReference type="InterPro" id="IPR004358">
    <property type="entry name" value="Sig_transdc_His_kin-like_C"/>
</dbReference>
<dbReference type="SMART" id="SM00387">
    <property type="entry name" value="HATPase_c"/>
    <property type="match status" value="1"/>
</dbReference>
<dbReference type="Gene3D" id="3.30.565.10">
    <property type="entry name" value="Histidine kinase-like ATPase, C-terminal domain"/>
    <property type="match status" value="1"/>
</dbReference>
<keyword evidence="9" id="KW-0418">Kinase</keyword>
<dbReference type="SMART" id="SM00388">
    <property type="entry name" value="HisKA"/>
    <property type="match status" value="1"/>
</dbReference>
<feature type="transmembrane region" description="Helical" evidence="14">
    <location>
        <begin position="16"/>
        <end position="38"/>
    </location>
</feature>
<dbReference type="PROSITE" id="PS50109">
    <property type="entry name" value="HIS_KIN"/>
    <property type="match status" value="1"/>
</dbReference>
<dbReference type="SMART" id="SM00304">
    <property type="entry name" value="HAMP"/>
    <property type="match status" value="1"/>
</dbReference>
<dbReference type="PANTHER" id="PTHR45528:SF1">
    <property type="entry name" value="SENSOR HISTIDINE KINASE CPXA"/>
    <property type="match status" value="1"/>
</dbReference>
<evidence type="ECO:0000256" key="13">
    <source>
        <dbReference type="ARBA" id="ARBA00023136"/>
    </source>
</evidence>
<keyword evidence="10" id="KW-0067">ATP-binding</keyword>
<evidence type="ECO:0000256" key="1">
    <source>
        <dbReference type="ARBA" id="ARBA00000085"/>
    </source>
</evidence>
<evidence type="ECO:0000256" key="11">
    <source>
        <dbReference type="ARBA" id="ARBA00022989"/>
    </source>
</evidence>
<evidence type="ECO:0000256" key="2">
    <source>
        <dbReference type="ARBA" id="ARBA00004651"/>
    </source>
</evidence>
<dbReference type="Gene3D" id="6.10.340.10">
    <property type="match status" value="1"/>
</dbReference>
<name>A0A096BIY7_9FIRM</name>
<dbReference type="EMBL" id="AZTB01000016">
    <property type="protein sequence ID" value="KGG80718.1"/>
    <property type="molecule type" value="Genomic_DNA"/>
</dbReference>
<comment type="catalytic activity">
    <reaction evidence="1">
        <text>ATP + protein L-histidine = ADP + protein N-phospho-L-histidine.</text>
        <dbReference type="EC" id="2.7.13.3"/>
    </reaction>
</comment>
<evidence type="ECO:0000259" key="16">
    <source>
        <dbReference type="PROSITE" id="PS50885"/>
    </source>
</evidence>
<dbReference type="GO" id="GO:0000155">
    <property type="term" value="F:phosphorelay sensor kinase activity"/>
    <property type="evidence" value="ECO:0007669"/>
    <property type="project" value="InterPro"/>
</dbReference>
<dbReference type="Gene3D" id="1.10.287.130">
    <property type="match status" value="1"/>
</dbReference>
<dbReference type="SUPFAM" id="SSF55874">
    <property type="entry name" value="ATPase domain of HSP90 chaperone/DNA topoisomerase II/histidine kinase"/>
    <property type="match status" value="1"/>
</dbReference>
<dbReference type="CDD" id="cd00075">
    <property type="entry name" value="HATPase"/>
    <property type="match status" value="1"/>
</dbReference>
<evidence type="ECO:0000259" key="15">
    <source>
        <dbReference type="PROSITE" id="PS50109"/>
    </source>
</evidence>
<dbReference type="GO" id="GO:0005524">
    <property type="term" value="F:ATP binding"/>
    <property type="evidence" value="ECO:0007669"/>
    <property type="project" value="UniProtKB-KW"/>
</dbReference>
<dbReference type="PANTHER" id="PTHR45528">
    <property type="entry name" value="SENSOR HISTIDINE KINASE CPXA"/>
    <property type="match status" value="1"/>
</dbReference>
<keyword evidence="13 14" id="KW-0472">Membrane</keyword>
<dbReference type="InterPro" id="IPR003661">
    <property type="entry name" value="HisK_dim/P_dom"/>
</dbReference>
<dbReference type="STRING" id="1156417.Y919_04575"/>
<feature type="domain" description="HAMP" evidence="16">
    <location>
        <begin position="187"/>
        <end position="239"/>
    </location>
</feature>
<evidence type="ECO:0000256" key="7">
    <source>
        <dbReference type="ARBA" id="ARBA00022692"/>
    </source>
</evidence>